<dbReference type="PROSITE" id="PS50994">
    <property type="entry name" value="INTEGRASE"/>
    <property type="match status" value="1"/>
</dbReference>
<dbReference type="KEGG" id="mtua:CSH63_04030"/>
<evidence type="ECO:0000313" key="4">
    <source>
        <dbReference type="Proteomes" id="UP000267804"/>
    </source>
</evidence>
<feature type="domain" description="Integrase catalytic" evidence="2">
    <location>
        <begin position="167"/>
        <end position="243"/>
    </location>
</feature>
<dbReference type="PANTHER" id="PTHR46889:SF4">
    <property type="entry name" value="TRANSPOSASE INSO FOR INSERTION SEQUENCE ELEMENT IS911B-RELATED"/>
    <property type="match status" value="1"/>
</dbReference>
<comment type="function">
    <text evidence="1">Involved in the transposition of the insertion sequence.</text>
</comment>
<gene>
    <name evidence="3" type="ORF">CSH63_04030</name>
</gene>
<reference evidence="3 4" key="1">
    <citation type="submission" date="2017-10" db="EMBL/GenBank/DDBJ databases">
        <title>Integration of genomic and chemical information greatly accelerates assignment of the full stereostructure of myelolactone, a potent inhibitor of myeloma from a marine-derived Micromonospora.</title>
        <authorList>
            <person name="Kim M.C."/>
            <person name="Machado H."/>
            <person name="Jensen P.R."/>
            <person name="Fenical W."/>
        </authorList>
    </citation>
    <scope>NUCLEOTIDE SEQUENCE [LARGE SCALE GENOMIC DNA]</scope>
    <source>
        <strain evidence="3 4">CNY-010</strain>
    </source>
</reference>
<name>A0A386WGR6_9ACTN</name>
<proteinExistence type="predicted"/>
<dbReference type="InterPro" id="IPR025948">
    <property type="entry name" value="HTH-like_dom"/>
</dbReference>
<sequence length="274" mass="29660">MVSQATNGVPGARARGVRADLVAADVPGVDRNVLLHDLVDRVVPAAVVLLVGNDQHPVVAVEVRGIRTERVGVVLHAEAPHHVEQRVTAAEAHPVRREIHVANYGVYGARKIWHELHRQGHPTARCTVERLMRGAGLVGVVRGKKIRTTVADPGHERAADLLNRDFTAARPNRFWVADFTHVAAWSGVVYVAFVVDVYSRAIVGWSAATNKRTPLVLAALDMGLWRRDRAGQPIGAGLAHHSDSEYGWAGAPGLPDPHSDGRARMLVPGCFRAS</sequence>
<dbReference type="Proteomes" id="UP000267804">
    <property type="component" value="Chromosome"/>
</dbReference>
<dbReference type="Pfam" id="PF00665">
    <property type="entry name" value="rve"/>
    <property type="match status" value="1"/>
</dbReference>
<dbReference type="InterPro" id="IPR001584">
    <property type="entry name" value="Integrase_cat-core"/>
</dbReference>
<dbReference type="Gene3D" id="3.30.420.10">
    <property type="entry name" value="Ribonuclease H-like superfamily/Ribonuclease H"/>
    <property type="match status" value="1"/>
</dbReference>
<dbReference type="GO" id="GO:0003676">
    <property type="term" value="F:nucleic acid binding"/>
    <property type="evidence" value="ECO:0007669"/>
    <property type="project" value="InterPro"/>
</dbReference>
<organism evidence="3 4">
    <name type="scientific">Micromonospora tulbaghiae</name>
    <dbReference type="NCBI Taxonomy" id="479978"/>
    <lineage>
        <taxon>Bacteria</taxon>
        <taxon>Bacillati</taxon>
        <taxon>Actinomycetota</taxon>
        <taxon>Actinomycetes</taxon>
        <taxon>Micromonosporales</taxon>
        <taxon>Micromonosporaceae</taxon>
        <taxon>Micromonospora</taxon>
    </lineage>
</organism>
<dbReference type="SUPFAM" id="SSF53098">
    <property type="entry name" value="Ribonuclease H-like"/>
    <property type="match status" value="1"/>
</dbReference>
<evidence type="ECO:0000256" key="1">
    <source>
        <dbReference type="ARBA" id="ARBA00002286"/>
    </source>
</evidence>
<dbReference type="EMBL" id="CP024087">
    <property type="protein sequence ID" value="AYF26650.1"/>
    <property type="molecule type" value="Genomic_DNA"/>
</dbReference>
<evidence type="ECO:0000313" key="3">
    <source>
        <dbReference type="EMBL" id="AYF26650.1"/>
    </source>
</evidence>
<protein>
    <recommendedName>
        <fullName evidence="2">Integrase catalytic domain-containing protein</fullName>
    </recommendedName>
</protein>
<dbReference type="GO" id="GO:0015074">
    <property type="term" value="P:DNA integration"/>
    <property type="evidence" value="ECO:0007669"/>
    <property type="project" value="InterPro"/>
</dbReference>
<dbReference type="Pfam" id="PF13276">
    <property type="entry name" value="HTH_21"/>
    <property type="match status" value="1"/>
</dbReference>
<dbReference type="PANTHER" id="PTHR46889">
    <property type="entry name" value="TRANSPOSASE INSF FOR INSERTION SEQUENCE IS3B-RELATED"/>
    <property type="match status" value="1"/>
</dbReference>
<dbReference type="InterPro" id="IPR036397">
    <property type="entry name" value="RNaseH_sf"/>
</dbReference>
<accession>A0A386WGR6</accession>
<dbReference type="InterPro" id="IPR012337">
    <property type="entry name" value="RNaseH-like_sf"/>
</dbReference>
<dbReference type="AlphaFoldDB" id="A0A386WGR6"/>
<evidence type="ECO:0000259" key="2">
    <source>
        <dbReference type="PROSITE" id="PS50994"/>
    </source>
</evidence>
<dbReference type="InterPro" id="IPR050900">
    <property type="entry name" value="Transposase_IS3/IS150/IS904"/>
</dbReference>